<gene>
    <name evidence="1" type="ORF">EVAR_65318_1</name>
</gene>
<accession>A0A4C1YRQ8</accession>
<protein>
    <submittedName>
        <fullName evidence="1">Uncharacterized protein</fullName>
    </submittedName>
</protein>
<dbReference type="EMBL" id="BGZK01001387">
    <property type="protein sequence ID" value="GBP78808.1"/>
    <property type="molecule type" value="Genomic_DNA"/>
</dbReference>
<dbReference type="AlphaFoldDB" id="A0A4C1YRQ8"/>
<dbReference type="Proteomes" id="UP000299102">
    <property type="component" value="Unassembled WGS sequence"/>
</dbReference>
<name>A0A4C1YRQ8_EUMVA</name>
<reference evidence="1 2" key="1">
    <citation type="journal article" date="2019" name="Commun. Biol.">
        <title>The bagworm genome reveals a unique fibroin gene that provides high tensile strength.</title>
        <authorList>
            <person name="Kono N."/>
            <person name="Nakamura H."/>
            <person name="Ohtoshi R."/>
            <person name="Tomita M."/>
            <person name="Numata K."/>
            <person name="Arakawa K."/>
        </authorList>
    </citation>
    <scope>NUCLEOTIDE SEQUENCE [LARGE SCALE GENOMIC DNA]</scope>
</reference>
<evidence type="ECO:0000313" key="2">
    <source>
        <dbReference type="Proteomes" id="UP000299102"/>
    </source>
</evidence>
<evidence type="ECO:0000313" key="1">
    <source>
        <dbReference type="EMBL" id="GBP78808.1"/>
    </source>
</evidence>
<sequence>MHKDATSLLKAKESNWSDIKGYRRFGTLHIGYGLEARVNIQVRHPRGDNSVPDVVKSQLNVFPIHEESQNSAWQ</sequence>
<comment type="caution">
    <text evidence="1">The sequence shown here is derived from an EMBL/GenBank/DDBJ whole genome shotgun (WGS) entry which is preliminary data.</text>
</comment>
<keyword evidence="2" id="KW-1185">Reference proteome</keyword>
<organism evidence="1 2">
    <name type="scientific">Eumeta variegata</name>
    <name type="common">Bagworm moth</name>
    <name type="synonym">Eumeta japonica</name>
    <dbReference type="NCBI Taxonomy" id="151549"/>
    <lineage>
        <taxon>Eukaryota</taxon>
        <taxon>Metazoa</taxon>
        <taxon>Ecdysozoa</taxon>
        <taxon>Arthropoda</taxon>
        <taxon>Hexapoda</taxon>
        <taxon>Insecta</taxon>
        <taxon>Pterygota</taxon>
        <taxon>Neoptera</taxon>
        <taxon>Endopterygota</taxon>
        <taxon>Lepidoptera</taxon>
        <taxon>Glossata</taxon>
        <taxon>Ditrysia</taxon>
        <taxon>Tineoidea</taxon>
        <taxon>Psychidae</taxon>
        <taxon>Oiketicinae</taxon>
        <taxon>Eumeta</taxon>
    </lineage>
</organism>
<proteinExistence type="predicted"/>